<gene>
    <name evidence="2" type="primary">LOC142171782</name>
</gene>
<dbReference type="RefSeq" id="XP_075091587.1">
    <property type="nucleotide sequence ID" value="XM_075235486.1"/>
</dbReference>
<evidence type="ECO:0000313" key="1">
    <source>
        <dbReference type="Proteomes" id="UP000790787"/>
    </source>
</evidence>
<accession>A0AC58T2Y4</accession>
<reference evidence="2" key="2">
    <citation type="submission" date="2025-08" db="UniProtKB">
        <authorList>
            <consortium name="RefSeq"/>
        </authorList>
    </citation>
    <scope>IDENTIFICATION</scope>
    <source>
        <tissue evidence="2">Leaf</tissue>
    </source>
</reference>
<sequence>MVAQMLQLYIGVGEADEVQLLYYFIKSQSNPKVDPLILWIAGGPGCSALYAVVTKIGPVLFDDKEYDGKLPALSFNPYAYTKVASTIFLDLPVGAGFSYATTSKANHSNNIQTGDHAYQFLRKVIHTHSKFLHLSVTNPFYVGGDSYSGITVPIVTQAILNGIDMGIKPRINLKGYLLGNPVTIIPRENNYRSLLANCGGKYEQIDPSNSSCLRDMHTFTKICKGIYQYHILEPLCDPVILKPPQSHYYSRRRSVHEMVQKLRNPASLPGVKCRDDWYELSVIWANDDTVRKALHVRKGTTGAWEQCGRNFPFTLTINNILPYHAYLSSKVVYPGDHDLDVPLIVTQEWISSLNYSIVDDWRPWLVDGQIAGYTTYANQMTYAIVKGSGHTAPEWTPAECFAMLKRWISYVPL</sequence>
<reference evidence="1" key="1">
    <citation type="journal article" date="2014" name="Nat. Commun.">
        <title>The tobacco genome sequence and its comparison with those of tomato and potato.</title>
        <authorList>
            <person name="Sierro N."/>
            <person name="Battey J.N."/>
            <person name="Ouadi S."/>
            <person name="Bakaher N."/>
            <person name="Bovet L."/>
            <person name="Willig A."/>
            <person name="Goepfert S."/>
            <person name="Peitsch M.C."/>
            <person name="Ivanov N.V."/>
        </authorList>
    </citation>
    <scope>NUCLEOTIDE SEQUENCE [LARGE SCALE GENOMIC DNA]</scope>
</reference>
<keyword evidence="1" id="KW-1185">Reference proteome</keyword>
<evidence type="ECO:0000313" key="2">
    <source>
        <dbReference type="RefSeq" id="XP_075091587.1"/>
    </source>
</evidence>
<proteinExistence type="predicted"/>
<dbReference type="Proteomes" id="UP000790787">
    <property type="component" value="Chromosome 17"/>
</dbReference>
<organism evidence="1 2">
    <name type="scientific">Nicotiana tabacum</name>
    <name type="common">Common tobacco</name>
    <dbReference type="NCBI Taxonomy" id="4097"/>
    <lineage>
        <taxon>Eukaryota</taxon>
        <taxon>Viridiplantae</taxon>
        <taxon>Streptophyta</taxon>
        <taxon>Embryophyta</taxon>
        <taxon>Tracheophyta</taxon>
        <taxon>Spermatophyta</taxon>
        <taxon>Magnoliopsida</taxon>
        <taxon>eudicotyledons</taxon>
        <taxon>Gunneridae</taxon>
        <taxon>Pentapetalae</taxon>
        <taxon>asterids</taxon>
        <taxon>lamiids</taxon>
        <taxon>Solanales</taxon>
        <taxon>Solanaceae</taxon>
        <taxon>Nicotianoideae</taxon>
        <taxon>Nicotianeae</taxon>
        <taxon>Nicotiana</taxon>
    </lineage>
</organism>
<protein>
    <submittedName>
        <fullName evidence="2">Serine carboxypeptidase-like 18</fullName>
    </submittedName>
</protein>
<name>A0AC58T2Y4_TOBAC</name>